<dbReference type="PANTHER" id="PTHR30627:SF2">
    <property type="entry name" value="PEPTIDOGLYCAN D,D-TRANSPEPTIDASE MRDA"/>
    <property type="match status" value="1"/>
</dbReference>
<evidence type="ECO:0000256" key="13">
    <source>
        <dbReference type="ARBA" id="ARBA00023316"/>
    </source>
</evidence>
<keyword evidence="11 14" id="KW-1133">Transmembrane helix</keyword>
<dbReference type="PANTHER" id="PTHR30627">
    <property type="entry name" value="PEPTIDOGLYCAN D,D-TRANSPEPTIDASE"/>
    <property type="match status" value="1"/>
</dbReference>
<name>K2JAS6_9GAMM</name>
<feature type="binding site" evidence="14">
    <location>
        <position position="370"/>
    </location>
    <ligand>
        <name>Zn(2+)</name>
        <dbReference type="ChEBI" id="CHEBI:29105"/>
    </ligand>
</feature>
<dbReference type="Gene3D" id="3.30.1390.30">
    <property type="entry name" value="Penicillin-binding protein 2a, domain 3"/>
    <property type="match status" value="1"/>
</dbReference>
<gene>
    <name evidence="14" type="primary">mrdA</name>
    <name evidence="17" type="ORF">B3C1_18381</name>
</gene>
<protein>
    <recommendedName>
        <fullName evidence="14">Peptidoglycan D,D-transpeptidase MrdA</fullName>
        <ecNumber evidence="14">3.4.16.4</ecNumber>
    </recommendedName>
    <alternativeName>
        <fullName evidence="14">Penicillin-binding protein 2</fullName>
        <shortName evidence="14">PBP-2</shortName>
    </alternativeName>
</protein>
<evidence type="ECO:0000256" key="6">
    <source>
        <dbReference type="ARBA" id="ARBA00022670"/>
    </source>
</evidence>
<comment type="catalytic activity">
    <reaction evidence="14">
        <text>Preferential cleavage: (Ac)2-L-Lys-D-Ala-|-D-Ala. Also transpeptidation of peptidyl-alanyl moieties that are N-acyl substituents of D-alanine.</text>
        <dbReference type="EC" id="3.4.16.4"/>
    </reaction>
</comment>
<dbReference type="EC" id="3.4.16.4" evidence="14"/>
<comment type="function">
    <text evidence="14">Catalyzes cross-linking of the peptidoglycan cell wall.</text>
</comment>
<dbReference type="GO" id="GO:0008360">
    <property type="term" value="P:regulation of cell shape"/>
    <property type="evidence" value="ECO:0007669"/>
    <property type="project" value="UniProtKB-KW"/>
</dbReference>
<feature type="domain" description="Penicillin-binding protein transpeptidase" evidence="15">
    <location>
        <begin position="272"/>
        <end position="611"/>
    </location>
</feature>
<evidence type="ECO:0000256" key="12">
    <source>
        <dbReference type="ARBA" id="ARBA00023136"/>
    </source>
</evidence>
<keyword evidence="4 14" id="KW-0997">Cell inner membrane</keyword>
<dbReference type="Pfam" id="PF00905">
    <property type="entry name" value="Transpeptidase"/>
    <property type="match status" value="1"/>
</dbReference>
<dbReference type="OrthoDB" id="9766847at2"/>
<dbReference type="GO" id="GO:0006508">
    <property type="term" value="P:proteolysis"/>
    <property type="evidence" value="ECO:0007669"/>
    <property type="project" value="UniProtKB-KW"/>
</dbReference>
<dbReference type="Gene3D" id="3.40.710.10">
    <property type="entry name" value="DD-peptidase/beta-lactamase superfamily"/>
    <property type="match status" value="1"/>
</dbReference>
<dbReference type="InterPro" id="IPR001460">
    <property type="entry name" value="PCN-bd_Tpept"/>
</dbReference>
<keyword evidence="6 14" id="KW-0645">Protease</keyword>
<dbReference type="eggNOG" id="COG0768">
    <property type="taxonomic scope" value="Bacteria"/>
</dbReference>
<comment type="similarity">
    <text evidence="14">Belongs to the transpeptidase family. MrdA subfamily.</text>
</comment>
<evidence type="ECO:0000256" key="14">
    <source>
        <dbReference type="HAMAP-Rule" id="MF_02081"/>
    </source>
</evidence>
<dbReference type="SUPFAM" id="SSF56519">
    <property type="entry name" value="Penicillin binding protein dimerisation domain"/>
    <property type="match status" value="1"/>
</dbReference>
<keyword evidence="13 14" id="KW-0961">Cell wall biogenesis/degradation</keyword>
<proteinExistence type="inferred from homology"/>
<evidence type="ECO:0000256" key="11">
    <source>
        <dbReference type="ARBA" id="ARBA00022989"/>
    </source>
</evidence>
<dbReference type="GO" id="GO:0008270">
    <property type="term" value="F:zinc ion binding"/>
    <property type="evidence" value="ECO:0007669"/>
    <property type="project" value="UniProtKB-UniRule"/>
</dbReference>
<keyword evidence="7 14" id="KW-0812">Transmembrane</keyword>
<evidence type="ECO:0000256" key="3">
    <source>
        <dbReference type="ARBA" id="ARBA00022475"/>
    </source>
</evidence>
<dbReference type="UniPathway" id="UPA00219"/>
<dbReference type="GO" id="GO:0009252">
    <property type="term" value="P:peptidoglycan biosynthetic process"/>
    <property type="evidence" value="ECO:0007669"/>
    <property type="project" value="UniProtKB-UniRule"/>
</dbReference>
<keyword evidence="17" id="KW-0808">Transferase</keyword>
<dbReference type="Pfam" id="PF03717">
    <property type="entry name" value="PBP_dimer"/>
    <property type="match status" value="1"/>
</dbReference>
<keyword evidence="3 14" id="KW-1003">Cell membrane</keyword>
<evidence type="ECO:0000256" key="7">
    <source>
        <dbReference type="ARBA" id="ARBA00022692"/>
    </source>
</evidence>
<dbReference type="GO" id="GO:0008658">
    <property type="term" value="F:penicillin binding"/>
    <property type="evidence" value="ECO:0007669"/>
    <property type="project" value="UniProtKB-UniRule"/>
</dbReference>
<evidence type="ECO:0000256" key="5">
    <source>
        <dbReference type="ARBA" id="ARBA00022645"/>
    </source>
</evidence>
<keyword evidence="9 14" id="KW-0133">Cell shape</keyword>
<evidence type="ECO:0000313" key="18">
    <source>
        <dbReference type="Proteomes" id="UP000006755"/>
    </source>
</evidence>
<keyword evidence="14" id="KW-0479">Metal-binding</keyword>
<comment type="subcellular location">
    <subcellularLocation>
        <location evidence="14">Cell inner membrane</location>
        <topology evidence="14">Single-pass membrane protein</topology>
    </subcellularLocation>
    <subcellularLocation>
        <location evidence="2">Cell membrane</location>
    </subcellularLocation>
    <subcellularLocation>
        <location evidence="1">Membrane</location>
        <topology evidence="1">Single-pass membrane protein</topology>
    </subcellularLocation>
</comment>
<comment type="caution">
    <text evidence="17">The sequence shown here is derived from an EMBL/GenBank/DDBJ whole genome shotgun (WGS) entry which is preliminary data.</text>
</comment>
<dbReference type="SUPFAM" id="SSF56601">
    <property type="entry name" value="beta-lactamase/transpeptidase-like"/>
    <property type="match status" value="1"/>
</dbReference>
<keyword evidence="10 14" id="KW-0573">Peptidoglycan synthesis</keyword>
<dbReference type="PATRIC" id="fig|745411.4.peg.3614"/>
<dbReference type="AlphaFoldDB" id="K2JAS6"/>
<dbReference type="InterPro" id="IPR017790">
    <property type="entry name" value="Penicillin-binding_protein_2"/>
</dbReference>
<dbReference type="GO" id="GO:0005886">
    <property type="term" value="C:plasma membrane"/>
    <property type="evidence" value="ECO:0007669"/>
    <property type="project" value="UniProtKB-SubCell"/>
</dbReference>
<evidence type="ECO:0000256" key="9">
    <source>
        <dbReference type="ARBA" id="ARBA00022960"/>
    </source>
</evidence>
<keyword evidence="8 14" id="KW-0378">Hydrolase</keyword>
<dbReference type="InterPro" id="IPR012338">
    <property type="entry name" value="Beta-lactam/transpept-like"/>
</dbReference>
<dbReference type="GO" id="GO:0016740">
    <property type="term" value="F:transferase activity"/>
    <property type="evidence" value="ECO:0007669"/>
    <property type="project" value="UniProtKB-KW"/>
</dbReference>
<dbReference type="NCBIfam" id="TIGR03423">
    <property type="entry name" value="pbp2_mrdA"/>
    <property type="match status" value="1"/>
</dbReference>
<feature type="binding site" evidence="14">
    <location>
        <position position="389"/>
    </location>
    <ligand>
        <name>Zn(2+)</name>
        <dbReference type="ChEBI" id="CHEBI:29105"/>
    </ligand>
</feature>
<dbReference type="RefSeq" id="WP_008486695.1">
    <property type="nucleotide sequence ID" value="NZ_AMRI01000039.1"/>
</dbReference>
<dbReference type="Proteomes" id="UP000006755">
    <property type="component" value="Unassembled WGS sequence"/>
</dbReference>
<evidence type="ECO:0000256" key="8">
    <source>
        <dbReference type="ARBA" id="ARBA00022801"/>
    </source>
</evidence>
<feature type="binding site" evidence="14">
    <location>
        <position position="355"/>
    </location>
    <ligand>
        <name>Zn(2+)</name>
        <dbReference type="ChEBI" id="CHEBI:29105"/>
    </ligand>
</feature>
<evidence type="ECO:0000256" key="1">
    <source>
        <dbReference type="ARBA" id="ARBA00004167"/>
    </source>
</evidence>
<comment type="cofactor">
    <cofactor evidence="14">
        <name>Zn(2+)</name>
        <dbReference type="ChEBI" id="CHEBI:29105"/>
    </cofactor>
    <text evidence="14">Binds one Zn(2+) ion per subunit.</text>
</comment>
<comment type="pathway">
    <text evidence="14">Cell wall biogenesis; peptidoglycan biosynthesis.</text>
</comment>
<evidence type="ECO:0000256" key="10">
    <source>
        <dbReference type="ARBA" id="ARBA00022984"/>
    </source>
</evidence>
<evidence type="ECO:0000256" key="4">
    <source>
        <dbReference type="ARBA" id="ARBA00022519"/>
    </source>
</evidence>
<dbReference type="EMBL" id="AMRI01000039">
    <property type="protein sequence ID" value="EKE67624.1"/>
    <property type="molecule type" value="Genomic_DNA"/>
</dbReference>
<evidence type="ECO:0000259" key="16">
    <source>
        <dbReference type="Pfam" id="PF03717"/>
    </source>
</evidence>
<dbReference type="PROSITE" id="PS51257">
    <property type="entry name" value="PROKAR_LIPOPROTEIN"/>
    <property type="match status" value="1"/>
</dbReference>
<feature type="domain" description="Penicillin-binding protein dimerisation" evidence="16">
    <location>
        <begin position="65"/>
        <end position="240"/>
    </location>
</feature>
<dbReference type="STRING" id="745411.B3C1_18381"/>
<keyword evidence="12 14" id="KW-0472">Membrane</keyword>
<dbReference type="GO" id="GO:0071972">
    <property type="term" value="F:peptidoglycan L,D-transpeptidase activity"/>
    <property type="evidence" value="ECO:0007669"/>
    <property type="project" value="TreeGrafter"/>
</dbReference>
<keyword evidence="18" id="KW-1185">Reference proteome</keyword>
<feature type="transmembrane region" description="Helical" evidence="14">
    <location>
        <begin position="21"/>
        <end position="41"/>
    </location>
</feature>
<dbReference type="GO" id="GO:0071555">
    <property type="term" value="P:cell wall organization"/>
    <property type="evidence" value="ECO:0007669"/>
    <property type="project" value="UniProtKB-KW"/>
</dbReference>
<keyword evidence="14" id="KW-0862">Zinc</keyword>
<dbReference type="InterPro" id="IPR050515">
    <property type="entry name" value="Beta-lactam/transpept"/>
</dbReference>
<dbReference type="HAMAP" id="MF_02081">
    <property type="entry name" value="MrdA_transpept"/>
    <property type="match status" value="1"/>
</dbReference>
<sequence>MARKKVQIRDHGFEASLFWRRALFCLLVVVACFGALIANLYHLQVKEFQNYQVRSNDNRIKVVPVAPNRGIIYDRHGVVLAENRPIYSLEVVPEQVKSWDQPLADLQNLLGIDDDTISDFRESLKGVRRFNRVPLLEELSEEQVALFSVNQYRFPGFSVEARLKRFYPYAEALTHVLGYVARINDKDLQNLAEKDQLSNYAATHEIGKLGIERYYESTLHGQVGYMEVEVNNRGRVIRTLRFEPPVPGKDLYLNLDLDLQIKAQELLAGQRGSIVAMDPNDGGILALASAPTYDPNLFVRGISSKNYNALLHSPDRPLINRSTQGRYPPASTVKPFLALVGLEEGKITPATKVWDPGFFELPNVNHKWRDWKRWGHGWVDLKRAIAESCDTYFYQLALDLGIDKIHDWMTLFGFGQYSGIDIHEETSGVMPSRTWKERRFRQPWYIGDTIPIGIGQSYWTVTPVQLATATSILANAGIYHAPRLLKATGSTTGTLNLPPDDKPRVQASALHWREVENAMLRTVQHVTGSAHKAFKDAPYSAAGKTGTAQVVNIAQDERYDAQKVSERHRDNAMYVGYAPFEAPKIVVTVALENIIGGGGSVAAPLARQVMDHYLIEEAGGE</sequence>
<feature type="binding site" evidence="14">
    <location>
        <position position="376"/>
    </location>
    <ligand>
        <name>Zn(2+)</name>
        <dbReference type="ChEBI" id="CHEBI:29105"/>
    </ligand>
</feature>
<dbReference type="GO" id="GO:0009002">
    <property type="term" value="F:serine-type D-Ala-D-Ala carboxypeptidase activity"/>
    <property type="evidence" value="ECO:0007669"/>
    <property type="project" value="UniProtKB-UniRule"/>
</dbReference>
<reference evidence="17 18" key="1">
    <citation type="journal article" date="2012" name="J. Bacteriol.">
        <title>Genome Sequence of Gallaecimonas xiamenensis Type Strain 3-C-1.</title>
        <authorList>
            <person name="Lai Q."/>
            <person name="Wang L."/>
            <person name="Wang W."/>
            <person name="Shao Z."/>
        </authorList>
    </citation>
    <scope>NUCLEOTIDE SEQUENCE [LARGE SCALE GENOMIC DNA]</scope>
    <source>
        <strain evidence="17 18">3-C-1</strain>
    </source>
</reference>
<accession>K2JAS6</accession>
<organism evidence="17 18">
    <name type="scientific">Gallaecimonas xiamenensis 3-C-1</name>
    <dbReference type="NCBI Taxonomy" id="745411"/>
    <lineage>
        <taxon>Bacteria</taxon>
        <taxon>Pseudomonadati</taxon>
        <taxon>Pseudomonadota</taxon>
        <taxon>Gammaproteobacteria</taxon>
        <taxon>Enterobacterales</taxon>
        <taxon>Gallaecimonadaceae</taxon>
        <taxon>Gallaecimonas</taxon>
    </lineage>
</organism>
<evidence type="ECO:0000259" key="15">
    <source>
        <dbReference type="Pfam" id="PF00905"/>
    </source>
</evidence>
<dbReference type="InterPro" id="IPR036138">
    <property type="entry name" value="PBP_dimer_sf"/>
</dbReference>
<dbReference type="InterPro" id="IPR005311">
    <property type="entry name" value="PBP_dimer"/>
</dbReference>
<keyword evidence="5 14" id="KW-0121">Carboxypeptidase</keyword>
<dbReference type="Gene3D" id="3.90.1310.10">
    <property type="entry name" value="Penicillin-binding protein 2a (Domain 2)"/>
    <property type="match status" value="1"/>
</dbReference>
<evidence type="ECO:0000313" key="17">
    <source>
        <dbReference type="EMBL" id="EKE67624.1"/>
    </source>
</evidence>
<feature type="active site" description="Acyl-ester intermediate" evidence="14">
    <location>
        <position position="331"/>
    </location>
</feature>
<evidence type="ECO:0000256" key="2">
    <source>
        <dbReference type="ARBA" id="ARBA00004236"/>
    </source>
</evidence>